<dbReference type="EMBL" id="JACEIK010004748">
    <property type="protein sequence ID" value="MCD9646304.1"/>
    <property type="molecule type" value="Genomic_DNA"/>
</dbReference>
<name>A0ABS8VHG5_DATST</name>
<comment type="caution">
    <text evidence="2">The sequence shown here is derived from an EMBL/GenBank/DDBJ whole genome shotgun (WGS) entry which is preliminary data.</text>
</comment>
<sequence>MFILILQRARGGLRSIGPDMNPLLDGHRARVGNTGRYQARVKSVGRYGGTGDCTERRRAAADTGNSGGGGEEDESSENGWGSKMGQVGYSRKNGPNLHQVDQLGSCR</sequence>
<evidence type="ECO:0000256" key="1">
    <source>
        <dbReference type="SAM" id="MobiDB-lite"/>
    </source>
</evidence>
<organism evidence="2 3">
    <name type="scientific">Datura stramonium</name>
    <name type="common">Jimsonweed</name>
    <name type="synonym">Common thornapple</name>
    <dbReference type="NCBI Taxonomy" id="4076"/>
    <lineage>
        <taxon>Eukaryota</taxon>
        <taxon>Viridiplantae</taxon>
        <taxon>Streptophyta</taxon>
        <taxon>Embryophyta</taxon>
        <taxon>Tracheophyta</taxon>
        <taxon>Spermatophyta</taxon>
        <taxon>Magnoliopsida</taxon>
        <taxon>eudicotyledons</taxon>
        <taxon>Gunneridae</taxon>
        <taxon>Pentapetalae</taxon>
        <taxon>asterids</taxon>
        <taxon>lamiids</taxon>
        <taxon>Solanales</taxon>
        <taxon>Solanaceae</taxon>
        <taxon>Solanoideae</taxon>
        <taxon>Datureae</taxon>
        <taxon>Datura</taxon>
    </lineage>
</organism>
<reference evidence="2 3" key="1">
    <citation type="journal article" date="2021" name="BMC Genomics">
        <title>Datura genome reveals duplications of psychoactive alkaloid biosynthetic genes and high mutation rate following tissue culture.</title>
        <authorList>
            <person name="Rajewski A."/>
            <person name="Carter-House D."/>
            <person name="Stajich J."/>
            <person name="Litt A."/>
        </authorList>
    </citation>
    <scope>NUCLEOTIDE SEQUENCE [LARGE SCALE GENOMIC DNA]</scope>
    <source>
        <strain evidence="2">AR-01</strain>
    </source>
</reference>
<accession>A0ABS8VHG5</accession>
<proteinExistence type="predicted"/>
<evidence type="ECO:0000313" key="2">
    <source>
        <dbReference type="EMBL" id="MCD9646304.1"/>
    </source>
</evidence>
<evidence type="ECO:0000313" key="3">
    <source>
        <dbReference type="Proteomes" id="UP000823775"/>
    </source>
</evidence>
<dbReference type="Proteomes" id="UP000823775">
    <property type="component" value="Unassembled WGS sequence"/>
</dbReference>
<feature type="region of interest" description="Disordered" evidence="1">
    <location>
        <begin position="47"/>
        <end position="107"/>
    </location>
</feature>
<keyword evidence="3" id="KW-1185">Reference proteome</keyword>
<gene>
    <name evidence="2" type="ORF">HAX54_036035</name>
</gene>
<protein>
    <submittedName>
        <fullName evidence="2">Uncharacterized protein</fullName>
    </submittedName>
</protein>